<evidence type="ECO:0000256" key="7">
    <source>
        <dbReference type="ARBA" id="ARBA00022695"/>
    </source>
</evidence>
<protein>
    <recommendedName>
        <fullName evidence="4 13">Error-prone DNA polymerase</fullName>
        <ecNumber evidence="3 13">2.7.7.7</ecNumber>
    </recommendedName>
</protein>
<dbReference type="EC" id="2.7.7.7" evidence="3 13"/>
<evidence type="ECO:0000256" key="14">
    <source>
        <dbReference type="SAM" id="MobiDB-lite"/>
    </source>
</evidence>
<evidence type="ECO:0000256" key="3">
    <source>
        <dbReference type="ARBA" id="ARBA00012417"/>
    </source>
</evidence>
<dbReference type="SMART" id="SM00481">
    <property type="entry name" value="POLIIIAc"/>
    <property type="match status" value="1"/>
</dbReference>
<keyword evidence="6 13" id="KW-0808">Transferase</keyword>
<evidence type="ECO:0000256" key="9">
    <source>
        <dbReference type="ARBA" id="ARBA00022763"/>
    </source>
</evidence>
<dbReference type="GO" id="GO:0003676">
    <property type="term" value="F:nucleic acid binding"/>
    <property type="evidence" value="ECO:0007669"/>
    <property type="project" value="InterPro"/>
</dbReference>
<dbReference type="GO" id="GO:0008408">
    <property type="term" value="F:3'-5' exonuclease activity"/>
    <property type="evidence" value="ECO:0007669"/>
    <property type="project" value="InterPro"/>
</dbReference>
<dbReference type="InterPro" id="IPR004013">
    <property type="entry name" value="PHP_dom"/>
</dbReference>
<dbReference type="GO" id="GO:0003887">
    <property type="term" value="F:DNA-directed DNA polymerase activity"/>
    <property type="evidence" value="ECO:0007669"/>
    <property type="project" value="UniProtKB-UniRule"/>
</dbReference>
<organism evidence="16 17">
    <name type="scientific">Natronoglycomyces albus</name>
    <dbReference type="NCBI Taxonomy" id="2811108"/>
    <lineage>
        <taxon>Bacteria</taxon>
        <taxon>Bacillati</taxon>
        <taxon>Actinomycetota</taxon>
        <taxon>Actinomycetes</taxon>
        <taxon>Glycomycetales</taxon>
        <taxon>Glycomycetaceae</taxon>
        <taxon>Natronoglycomyces</taxon>
    </lineage>
</organism>
<evidence type="ECO:0000256" key="13">
    <source>
        <dbReference type="HAMAP-Rule" id="MF_01902"/>
    </source>
</evidence>
<proteinExistence type="inferred from homology"/>
<keyword evidence="10 13" id="KW-0239">DNA-directed DNA polymerase</keyword>
<keyword evidence="9 13" id="KW-0227">DNA damage</keyword>
<comment type="similarity">
    <text evidence="2 13">Belongs to the DNA polymerase type-C family. DnaE2 subfamily.</text>
</comment>
<keyword evidence="7 13" id="KW-0548">Nucleotidyltransferase</keyword>
<dbReference type="InterPro" id="IPR040982">
    <property type="entry name" value="DNA_pol3_finger"/>
</dbReference>
<dbReference type="SUPFAM" id="SSF89550">
    <property type="entry name" value="PHP domain-like"/>
    <property type="match status" value="1"/>
</dbReference>
<feature type="domain" description="Polymerase/histidinol phosphatase N-terminal" evidence="15">
    <location>
        <begin position="4"/>
        <end position="101"/>
    </location>
</feature>
<dbReference type="Gene3D" id="3.20.20.140">
    <property type="entry name" value="Metal-dependent hydrolases"/>
    <property type="match status" value="1"/>
</dbReference>
<dbReference type="AlphaFoldDB" id="A0A895XV35"/>
<dbReference type="Pfam" id="PF01336">
    <property type="entry name" value="tRNA_anti-codon"/>
    <property type="match status" value="1"/>
</dbReference>
<keyword evidence="17" id="KW-1185">Reference proteome</keyword>
<dbReference type="CDD" id="cd04485">
    <property type="entry name" value="DnaE_OBF"/>
    <property type="match status" value="1"/>
</dbReference>
<evidence type="ECO:0000259" key="15">
    <source>
        <dbReference type="SMART" id="SM00481"/>
    </source>
</evidence>
<evidence type="ECO:0000256" key="1">
    <source>
        <dbReference type="ARBA" id="ARBA00004496"/>
    </source>
</evidence>
<evidence type="ECO:0000256" key="11">
    <source>
        <dbReference type="ARBA" id="ARBA00023204"/>
    </source>
</evidence>
<dbReference type="Pfam" id="PF07733">
    <property type="entry name" value="DNA_pol3_alpha"/>
    <property type="match status" value="1"/>
</dbReference>
<evidence type="ECO:0000256" key="4">
    <source>
        <dbReference type="ARBA" id="ARBA00017273"/>
    </source>
</evidence>
<keyword evidence="11 13" id="KW-0234">DNA repair</keyword>
<dbReference type="Pfam" id="PF14579">
    <property type="entry name" value="HHH_6"/>
    <property type="match status" value="1"/>
</dbReference>
<comment type="catalytic activity">
    <reaction evidence="12 13">
        <text>DNA(n) + a 2'-deoxyribonucleoside 5'-triphosphate = DNA(n+1) + diphosphate</text>
        <dbReference type="Rhea" id="RHEA:22508"/>
        <dbReference type="Rhea" id="RHEA-COMP:17339"/>
        <dbReference type="Rhea" id="RHEA-COMP:17340"/>
        <dbReference type="ChEBI" id="CHEBI:33019"/>
        <dbReference type="ChEBI" id="CHEBI:61560"/>
        <dbReference type="ChEBI" id="CHEBI:173112"/>
        <dbReference type="EC" id="2.7.7.7"/>
    </reaction>
</comment>
<dbReference type="InterPro" id="IPR029460">
    <property type="entry name" value="DNAPol_HHH"/>
</dbReference>
<feature type="region of interest" description="Disordered" evidence="14">
    <location>
        <begin position="58"/>
        <end position="82"/>
    </location>
</feature>
<evidence type="ECO:0000256" key="2">
    <source>
        <dbReference type="ARBA" id="ARBA00007391"/>
    </source>
</evidence>
<dbReference type="InterPro" id="IPR023073">
    <property type="entry name" value="DnaE2"/>
</dbReference>
<dbReference type="GO" id="GO:0006281">
    <property type="term" value="P:DNA repair"/>
    <property type="evidence" value="ECO:0007669"/>
    <property type="project" value="UniProtKB-UniRule"/>
</dbReference>
<dbReference type="HAMAP" id="MF_01902">
    <property type="entry name" value="DNApol_error_prone"/>
    <property type="match status" value="1"/>
</dbReference>
<dbReference type="Pfam" id="PF02811">
    <property type="entry name" value="PHP"/>
    <property type="match status" value="1"/>
</dbReference>
<dbReference type="InterPro" id="IPR004365">
    <property type="entry name" value="NA-bd_OB_tRNA"/>
</dbReference>
<dbReference type="PANTHER" id="PTHR32294:SF4">
    <property type="entry name" value="ERROR-PRONE DNA POLYMERASE"/>
    <property type="match status" value="1"/>
</dbReference>
<feature type="compositionally biased region" description="Polar residues" evidence="14">
    <location>
        <begin position="64"/>
        <end position="80"/>
    </location>
</feature>
<dbReference type="GO" id="GO:0005737">
    <property type="term" value="C:cytoplasm"/>
    <property type="evidence" value="ECO:0007669"/>
    <property type="project" value="UniProtKB-SubCell"/>
</dbReference>
<dbReference type="NCBIfam" id="TIGR00594">
    <property type="entry name" value="polc"/>
    <property type="match status" value="1"/>
</dbReference>
<dbReference type="InterPro" id="IPR003141">
    <property type="entry name" value="Pol/His_phosphatase_N"/>
</dbReference>
<evidence type="ECO:0000256" key="10">
    <source>
        <dbReference type="ARBA" id="ARBA00022932"/>
    </source>
</evidence>
<evidence type="ECO:0000256" key="5">
    <source>
        <dbReference type="ARBA" id="ARBA00022490"/>
    </source>
</evidence>
<name>A0A895XV35_9ACTN</name>
<comment type="subcellular location">
    <subcellularLocation>
        <location evidence="1 13">Cytoplasm</location>
    </subcellularLocation>
</comment>
<dbReference type="RefSeq" id="WP_213172101.1">
    <property type="nucleotide sequence ID" value="NZ_CP070496.1"/>
</dbReference>
<comment type="function">
    <text evidence="13">DNA polymerase involved in damage-induced mutagenesis and translesion synthesis (TLS). It is not the major replicative DNA polymerase.</text>
</comment>
<accession>A0A895XV35</accession>
<dbReference type="EMBL" id="CP070496">
    <property type="protein sequence ID" value="QSB06090.1"/>
    <property type="molecule type" value="Genomic_DNA"/>
</dbReference>
<dbReference type="InterPro" id="IPR004805">
    <property type="entry name" value="DnaE2/DnaE/PolC"/>
</dbReference>
<evidence type="ECO:0000256" key="12">
    <source>
        <dbReference type="ARBA" id="ARBA00049244"/>
    </source>
</evidence>
<dbReference type="GO" id="GO:0006260">
    <property type="term" value="P:DNA replication"/>
    <property type="evidence" value="ECO:0007669"/>
    <property type="project" value="UniProtKB-KW"/>
</dbReference>
<evidence type="ECO:0000256" key="8">
    <source>
        <dbReference type="ARBA" id="ARBA00022705"/>
    </source>
</evidence>
<dbReference type="PANTHER" id="PTHR32294">
    <property type="entry name" value="DNA POLYMERASE III SUBUNIT ALPHA"/>
    <property type="match status" value="1"/>
</dbReference>
<evidence type="ECO:0000313" key="16">
    <source>
        <dbReference type="EMBL" id="QSB06090.1"/>
    </source>
</evidence>
<dbReference type="InterPro" id="IPR016195">
    <property type="entry name" value="Pol/histidinol_Pase-like"/>
</dbReference>
<dbReference type="Pfam" id="PF17657">
    <property type="entry name" value="DNA_pol3_finger"/>
    <property type="match status" value="1"/>
</dbReference>
<dbReference type="KEGG" id="nav:JQS30_04000"/>
<keyword evidence="8 13" id="KW-0235">DNA replication</keyword>
<reference evidence="16" key="1">
    <citation type="submission" date="2021-02" db="EMBL/GenBank/DDBJ databases">
        <title>Natronoglycomyces albus gen. nov., sp. nov, a haloalkaliphilic actinobacterium from a soda solonchak soil.</title>
        <authorList>
            <person name="Sorokin D.Y."/>
            <person name="Khijniak T.V."/>
            <person name="Zakharycheva A.P."/>
            <person name="Boueva O.V."/>
            <person name="Ariskina E.V."/>
            <person name="Hahnke R.L."/>
            <person name="Bunk B."/>
            <person name="Sproer C."/>
            <person name="Schumann P."/>
            <person name="Evtushenko L.I."/>
            <person name="Kublanov I.V."/>
        </authorList>
    </citation>
    <scope>NUCLEOTIDE SEQUENCE</scope>
    <source>
        <strain evidence="16">DSM 106290</strain>
    </source>
</reference>
<sequence length="1102" mass="120675">MDYAELHCHSFYSFADGADSPADLVEQAIQLGLKGLAITDHDGLYGVAQFAEAARNTGRDSAAAESTQRQELAGQSSTAGGFQPRQAAIPTIFGAELNLNMSQPRRGQVDPLGTHLVVLARNAAGYRALSRAITEAHTVNRDKELPVYDLEKLATEAAGQWQILTGCRKGPLSSALEAGENIAQQQLHQLMDLFGRDNVAVELTCHDLPDDFDRIEALVRIADRAKVAYVATNNVHYASPQRAKVANTLAATRARSSLEDIANWLPTAAAAHLRSGQEMAQRFGDYPRAVETSVAIAQRCAFDLKLLEPQLPIFEVPEGYDEFSHLAELTLTGARQRYGPPENERPRGAWKQLNKELQLIKELQFPGYFLIVADLVRFCRDNNIFCQGRGSAANSAVCYALGITNVDAIEYNLLFERFLSSDRDGPPDIDLDIESGRREEVIQYAYEKYGRTRAAMVANVITYRPRSAVRDAAKALGYSHEQATRWSKQLQHFHAATPAFPDAPKALDPDDSSHLPAEVRQLAAQLLRLPQHLGVHPGGMVICKTPVSEIVPVEWARATDRTVLQWDKEDCASAGLVKFDLLGLGMLEALHRVCDLVADHHGVTVELAKLPSKDDEVFAMLQAADTVGVFQVESRAQMSTLPRLKPQNFYDLVIEVALIRPGPVQGGSVHPYLRRRNGEKWKHKVHRRLWPALEKTLGVPIFQEQLMQIAIDAAGFSGSDADQLRRAMGAKRSTERMEALKQRLYAGMAERGISTEEADQIYRQLAAFADFGFPESHAASFAHLVWASAWFKCHYPAAFCAALLASQPMGFYSPASLIADVKRHGVGVRAADVNYSRVAASLEATDEKPIPPVKATAAIRLGLDNVASLHRESAERIAANRPYRDIPDLARRARLSSSQLEALALAGALGSLQPDRRRALWTAGMVREDELMMASTGPTSAAPTLPGMSEAELAGADYAGLGFSLRCHPMELVRSDLPEVLTVSGVHDAVRKAPQRQDQREPAATQVSDQIGRIQVAGVITHRQRPPTAGGVTFLSIEDETGILNVVCSQGLWKRWKQEALSAKALLVRGTVEHAEGAVSLMADKLTPLRLPAPTASARDFK</sequence>
<keyword evidence="5 13" id="KW-0963">Cytoplasm</keyword>
<evidence type="ECO:0000256" key="6">
    <source>
        <dbReference type="ARBA" id="ARBA00022679"/>
    </source>
</evidence>
<dbReference type="Proteomes" id="UP000662939">
    <property type="component" value="Chromosome"/>
</dbReference>
<dbReference type="NCBIfam" id="NF004225">
    <property type="entry name" value="PRK05672.1"/>
    <property type="match status" value="1"/>
</dbReference>
<gene>
    <name evidence="13" type="primary">dnaE2</name>
    <name evidence="16" type="ORF">JQS30_04000</name>
</gene>
<evidence type="ECO:0000313" key="17">
    <source>
        <dbReference type="Proteomes" id="UP000662939"/>
    </source>
</evidence>
<dbReference type="InterPro" id="IPR011708">
    <property type="entry name" value="DNA_pol3_alpha_NTPase_dom"/>
</dbReference>